<dbReference type="AlphaFoldDB" id="A0A1Y1WWS6"/>
<feature type="region of interest" description="Disordered" evidence="1">
    <location>
        <begin position="43"/>
        <end position="65"/>
    </location>
</feature>
<dbReference type="EMBL" id="MCFG01000226">
    <property type="protein sequence ID" value="ORX78011.1"/>
    <property type="molecule type" value="Genomic_DNA"/>
</dbReference>
<accession>A0A1Y1WWS6</accession>
<dbReference type="Proteomes" id="UP000193944">
    <property type="component" value="Unassembled WGS sequence"/>
</dbReference>
<gene>
    <name evidence="2" type="ORF">BCR32DRAFT_247483</name>
</gene>
<name>A0A1Y1WWS6_9FUNG</name>
<comment type="caution">
    <text evidence="2">The sequence shown here is derived from an EMBL/GenBank/DDBJ whole genome shotgun (WGS) entry which is preliminary data.</text>
</comment>
<feature type="region of interest" description="Disordered" evidence="1">
    <location>
        <begin position="184"/>
        <end position="222"/>
    </location>
</feature>
<evidence type="ECO:0000313" key="2">
    <source>
        <dbReference type="EMBL" id="ORX78011.1"/>
    </source>
</evidence>
<protein>
    <submittedName>
        <fullName evidence="2">Uncharacterized protein</fullName>
    </submittedName>
</protein>
<organism evidence="2 3">
    <name type="scientific">Anaeromyces robustus</name>
    <dbReference type="NCBI Taxonomy" id="1754192"/>
    <lineage>
        <taxon>Eukaryota</taxon>
        <taxon>Fungi</taxon>
        <taxon>Fungi incertae sedis</taxon>
        <taxon>Chytridiomycota</taxon>
        <taxon>Chytridiomycota incertae sedis</taxon>
        <taxon>Neocallimastigomycetes</taxon>
        <taxon>Neocallimastigales</taxon>
        <taxon>Neocallimastigaceae</taxon>
        <taxon>Anaeromyces</taxon>
    </lineage>
</organism>
<dbReference type="STRING" id="1754192.A0A1Y1WWS6"/>
<feature type="compositionally biased region" description="Basic and acidic residues" evidence="1">
    <location>
        <begin position="184"/>
        <end position="205"/>
    </location>
</feature>
<evidence type="ECO:0000313" key="3">
    <source>
        <dbReference type="Proteomes" id="UP000193944"/>
    </source>
</evidence>
<dbReference type="OrthoDB" id="2142877at2759"/>
<proteinExistence type="predicted"/>
<evidence type="ECO:0000256" key="1">
    <source>
        <dbReference type="SAM" id="MobiDB-lite"/>
    </source>
</evidence>
<keyword evidence="3" id="KW-1185">Reference proteome</keyword>
<reference evidence="2 3" key="2">
    <citation type="submission" date="2016-08" db="EMBL/GenBank/DDBJ databases">
        <title>Pervasive Adenine N6-methylation of Active Genes in Fungi.</title>
        <authorList>
            <consortium name="DOE Joint Genome Institute"/>
            <person name="Mondo S.J."/>
            <person name="Dannebaum R.O."/>
            <person name="Kuo R.C."/>
            <person name="Labutti K."/>
            <person name="Haridas S."/>
            <person name="Kuo A."/>
            <person name="Salamov A."/>
            <person name="Ahrendt S.R."/>
            <person name="Lipzen A."/>
            <person name="Sullivan W."/>
            <person name="Andreopoulos W.B."/>
            <person name="Clum A."/>
            <person name="Lindquist E."/>
            <person name="Daum C."/>
            <person name="Ramamoorthy G.K."/>
            <person name="Gryganskyi A."/>
            <person name="Culley D."/>
            <person name="Magnuson J.K."/>
            <person name="James T.Y."/>
            <person name="O'Malley M.A."/>
            <person name="Stajich J.E."/>
            <person name="Spatafora J.W."/>
            <person name="Visel A."/>
            <person name="Grigoriev I.V."/>
        </authorList>
    </citation>
    <scope>NUCLEOTIDE SEQUENCE [LARGE SCALE GENOMIC DNA]</scope>
    <source>
        <strain evidence="2 3">S4</strain>
    </source>
</reference>
<sequence length="457" mass="53880">MDLTLISNDVDKLKELSKDNADNETEFIKKYSDFIENVITKLKETNESNPEERKTKNNKKKERERATAIDKIHTDINLILTKSDSFCKKTSTEKIRSKRKTEQRIKKLCDEIHDVGTNTFNLDIDNVPEDESFRLKKESRRSWFSRSFDRISRSSSENDLNETEEEKKLKEEIENLEKELEKKKKKLSEMKDERRKREKEENENKKKNKKNEDEEENENKEEEKICITEHVTLLDKIDDLLVDGNCRQALELLNNTSILGSKLLGTTKSKAPRMFIILPDPKKCSNSKVLNYWMNFSNWNKSLFNLHLLCECSGGICENVDNETHLLETTPYSIRDPYKLISLFGPFLLYSINCFIESYGENWPMEVTKALGKTKPSDYFITITHEIQKVIKEERLVYKDERKNVDALESFIRISRNELEGFLKRYDYSNVFGGLNKKYTNDKKVRWVCDRHGKNLK</sequence>
<reference evidence="2 3" key="1">
    <citation type="submission" date="2016-08" db="EMBL/GenBank/DDBJ databases">
        <title>A Parts List for Fungal Cellulosomes Revealed by Comparative Genomics.</title>
        <authorList>
            <consortium name="DOE Joint Genome Institute"/>
            <person name="Haitjema C.H."/>
            <person name="Gilmore S.P."/>
            <person name="Henske J.K."/>
            <person name="Solomon K.V."/>
            <person name="De Groot R."/>
            <person name="Kuo A."/>
            <person name="Mondo S.J."/>
            <person name="Salamov A.A."/>
            <person name="Labutti K."/>
            <person name="Zhao Z."/>
            <person name="Chiniquy J."/>
            <person name="Barry K."/>
            <person name="Brewer H.M."/>
            <person name="Purvine S.O."/>
            <person name="Wright A.T."/>
            <person name="Boxma B."/>
            <person name="Van Alen T."/>
            <person name="Hackstein J.H."/>
            <person name="Baker S.E."/>
            <person name="Grigoriev I.V."/>
            <person name="O'Malley M.A."/>
        </authorList>
    </citation>
    <scope>NUCLEOTIDE SEQUENCE [LARGE SCALE GENOMIC DNA]</scope>
    <source>
        <strain evidence="2 3">S4</strain>
    </source>
</reference>